<name>B0CWZ9_LACBS</name>
<reference evidence="1 2" key="1">
    <citation type="journal article" date="2008" name="Nature">
        <title>The genome of Laccaria bicolor provides insights into mycorrhizal symbiosis.</title>
        <authorList>
            <person name="Martin F."/>
            <person name="Aerts A."/>
            <person name="Ahren D."/>
            <person name="Brun A."/>
            <person name="Danchin E.G.J."/>
            <person name="Duchaussoy F."/>
            <person name="Gibon J."/>
            <person name="Kohler A."/>
            <person name="Lindquist E."/>
            <person name="Pereda V."/>
            <person name="Salamov A."/>
            <person name="Shapiro H.J."/>
            <person name="Wuyts J."/>
            <person name="Blaudez D."/>
            <person name="Buee M."/>
            <person name="Brokstein P."/>
            <person name="Canbaeck B."/>
            <person name="Cohen D."/>
            <person name="Courty P.E."/>
            <person name="Coutinho P.M."/>
            <person name="Delaruelle C."/>
            <person name="Detter J.C."/>
            <person name="Deveau A."/>
            <person name="DiFazio S."/>
            <person name="Duplessis S."/>
            <person name="Fraissinet-Tachet L."/>
            <person name="Lucic E."/>
            <person name="Frey-Klett P."/>
            <person name="Fourrey C."/>
            <person name="Feussner I."/>
            <person name="Gay G."/>
            <person name="Grimwood J."/>
            <person name="Hoegger P.J."/>
            <person name="Jain P."/>
            <person name="Kilaru S."/>
            <person name="Labbe J."/>
            <person name="Lin Y.C."/>
            <person name="Legue V."/>
            <person name="Le Tacon F."/>
            <person name="Marmeisse R."/>
            <person name="Melayah D."/>
            <person name="Montanini B."/>
            <person name="Muratet M."/>
            <person name="Nehls U."/>
            <person name="Niculita-Hirzel H."/>
            <person name="Oudot-Le Secq M.P."/>
            <person name="Peter M."/>
            <person name="Quesneville H."/>
            <person name="Rajashekar B."/>
            <person name="Reich M."/>
            <person name="Rouhier N."/>
            <person name="Schmutz J."/>
            <person name="Yin T."/>
            <person name="Chalot M."/>
            <person name="Henrissat B."/>
            <person name="Kuees U."/>
            <person name="Lucas S."/>
            <person name="Van de Peer Y."/>
            <person name="Podila G.K."/>
            <person name="Polle A."/>
            <person name="Pukkila P.J."/>
            <person name="Richardson P.M."/>
            <person name="Rouze P."/>
            <person name="Sanders I.R."/>
            <person name="Stajich J.E."/>
            <person name="Tunlid A."/>
            <person name="Tuskan G."/>
            <person name="Grigoriev I.V."/>
        </authorList>
    </citation>
    <scope>NUCLEOTIDE SEQUENCE [LARGE SCALE GENOMIC DNA]</scope>
    <source>
        <strain evidence="2">S238N-H82 / ATCC MYA-4686</strain>
    </source>
</reference>
<protein>
    <submittedName>
        <fullName evidence="1">Predicted protein</fullName>
    </submittedName>
</protein>
<dbReference type="RefSeq" id="XP_001876092.1">
    <property type="nucleotide sequence ID" value="XM_001876057.1"/>
</dbReference>
<evidence type="ECO:0000313" key="2">
    <source>
        <dbReference type="Proteomes" id="UP000001194"/>
    </source>
</evidence>
<gene>
    <name evidence="1" type="ORF">LACBIDRAFT_308703</name>
</gene>
<dbReference type="KEGG" id="lbc:LACBIDRAFT_308703"/>
<dbReference type="HOGENOM" id="CLU_064787_2_0_1"/>
<organism evidence="2">
    <name type="scientific">Laccaria bicolor (strain S238N-H82 / ATCC MYA-4686)</name>
    <name type="common">Bicoloured deceiver</name>
    <name type="synonym">Laccaria laccata var. bicolor</name>
    <dbReference type="NCBI Taxonomy" id="486041"/>
    <lineage>
        <taxon>Eukaryota</taxon>
        <taxon>Fungi</taxon>
        <taxon>Dikarya</taxon>
        <taxon>Basidiomycota</taxon>
        <taxon>Agaricomycotina</taxon>
        <taxon>Agaricomycetes</taxon>
        <taxon>Agaricomycetidae</taxon>
        <taxon>Agaricales</taxon>
        <taxon>Agaricineae</taxon>
        <taxon>Hydnangiaceae</taxon>
        <taxon>Laccaria</taxon>
    </lineage>
</organism>
<dbReference type="Gene3D" id="1.10.510.10">
    <property type="entry name" value="Transferase(Phosphotransferase) domain 1"/>
    <property type="match status" value="1"/>
</dbReference>
<dbReference type="OrthoDB" id="2687876at2759"/>
<dbReference type="SUPFAM" id="SSF56112">
    <property type="entry name" value="Protein kinase-like (PK-like)"/>
    <property type="match status" value="1"/>
</dbReference>
<evidence type="ECO:0000313" key="1">
    <source>
        <dbReference type="EMBL" id="EDR13594.1"/>
    </source>
</evidence>
<proteinExistence type="predicted"/>
<dbReference type="GeneID" id="6071148"/>
<sequence length="279" mass="31084">MNVAKSKNTNVQLLACLTELQDAIDPDDNHYRLLVDGKYVKYVNTAPGALGGDEIDRYFGPILLGELLPPFPPGNWNEGYVAKDPETREVAFIKVETVPLAGVENLWHPVKLNELDFTQELHLRQRVRASTHPEINDRKPVLIKIAVWPWELPYMEAETTAYELICGSGIGPKFLGHVTEGKDGRVVGFVAEWVQDARAAGPGDFEGCRKALGQLHELEIKLGDINKHNFLVREGHDVVLIDFECAKKCSLQELEDEMNGLKGSLEDPSFRGGVEVVCE</sequence>
<dbReference type="EMBL" id="DS547093">
    <property type="protein sequence ID" value="EDR13594.1"/>
    <property type="molecule type" value="Genomic_DNA"/>
</dbReference>
<dbReference type="InterPro" id="IPR011009">
    <property type="entry name" value="Kinase-like_dom_sf"/>
</dbReference>
<dbReference type="STRING" id="486041.B0CWZ9"/>
<dbReference type="AlphaFoldDB" id="B0CWZ9"/>
<accession>B0CWZ9</accession>
<dbReference type="InParanoid" id="B0CWZ9"/>
<dbReference type="Proteomes" id="UP000001194">
    <property type="component" value="Unassembled WGS sequence"/>
</dbReference>
<keyword evidence="2" id="KW-1185">Reference proteome</keyword>